<dbReference type="Pfam" id="PF13041">
    <property type="entry name" value="PPR_2"/>
    <property type="match status" value="1"/>
</dbReference>
<dbReference type="PANTHER" id="PTHR47936:SF3">
    <property type="entry name" value="PENTACOTRIPEPTIDE-REPEAT REGION OF PRORP DOMAIN-CONTAINING PROTEIN"/>
    <property type="match status" value="1"/>
</dbReference>
<dbReference type="EMBL" id="OX451735">
    <property type="protein sequence ID" value="CAI8594156.1"/>
    <property type="molecule type" value="Genomic_DNA"/>
</dbReference>
<keyword evidence="2" id="KW-0677">Repeat</keyword>
<feature type="repeat" description="PPR" evidence="3">
    <location>
        <begin position="321"/>
        <end position="355"/>
    </location>
</feature>
<dbReference type="PANTHER" id="PTHR47936">
    <property type="entry name" value="PPR_LONG DOMAIN-CONTAINING PROTEIN"/>
    <property type="match status" value="1"/>
</dbReference>
<dbReference type="Gene3D" id="1.25.40.10">
    <property type="entry name" value="Tetratricopeptide repeat domain"/>
    <property type="match status" value="2"/>
</dbReference>
<feature type="repeat" description="PPR" evidence="3">
    <location>
        <begin position="391"/>
        <end position="425"/>
    </location>
</feature>
<comment type="similarity">
    <text evidence="1">Belongs to the PPR family. P subfamily.</text>
</comment>
<proteinExistence type="inferred from homology"/>
<organism evidence="4 5">
    <name type="scientific">Vicia faba</name>
    <name type="common">Broad bean</name>
    <name type="synonym">Faba vulgaris</name>
    <dbReference type="NCBI Taxonomy" id="3906"/>
    <lineage>
        <taxon>Eukaryota</taxon>
        <taxon>Viridiplantae</taxon>
        <taxon>Streptophyta</taxon>
        <taxon>Embryophyta</taxon>
        <taxon>Tracheophyta</taxon>
        <taxon>Spermatophyta</taxon>
        <taxon>Magnoliopsida</taxon>
        <taxon>eudicotyledons</taxon>
        <taxon>Gunneridae</taxon>
        <taxon>Pentapetalae</taxon>
        <taxon>rosids</taxon>
        <taxon>fabids</taxon>
        <taxon>Fabales</taxon>
        <taxon>Fabaceae</taxon>
        <taxon>Papilionoideae</taxon>
        <taxon>50 kb inversion clade</taxon>
        <taxon>NPAAA clade</taxon>
        <taxon>Hologalegina</taxon>
        <taxon>IRL clade</taxon>
        <taxon>Fabeae</taxon>
        <taxon>Vicia</taxon>
    </lineage>
</organism>
<protein>
    <recommendedName>
        <fullName evidence="6">Pentatricopeptide repeat-containing protein</fullName>
    </recommendedName>
</protein>
<dbReference type="PROSITE" id="PS51375">
    <property type="entry name" value="PPR"/>
    <property type="match status" value="4"/>
</dbReference>
<evidence type="ECO:0008006" key="6">
    <source>
        <dbReference type="Google" id="ProtNLM"/>
    </source>
</evidence>
<evidence type="ECO:0000256" key="2">
    <source>
        <dbReference type="ARBA" id="ARBA00022737"/>
    </source>
</evidence>
<evidence type="ECO:0000313" key="4">
    <source>
        <dbReference type="EMBL" id="CAI8594156.1"/>
    </source>
</evidence>
<dbReference type="Proteomes" id="UP001157006">
    <property type="component" value="Chromosome 1S"/>
</dbReference>
<reference evidence="4 5" key="1">
    <citation type="submission" date="2023-01" db="EMBL/GenBank/DDBJ databases">
        <authorList>
            <person name="Kreplak J."/>
        </authorList>
    </citation>
    <scope>NUCLEOTIDE SEQUENCE [LARGE SCALE GENOMIC DNA]</scope>
</reference>
<evidence type="ECO:0000256" key="3">
    <source>
        <dbReference type="PROSITE-ProRule" id="PRU00708"/>
    </source>
</evidence>
<dbReference type="NCBIfam" id="TIGR00756">
    <property type="entry name" value="PPR"/>
    <property type="match status" value="2"/>
</dbReference>
<accession>A0AAV0Z8J4</accession>
<feature type="repeat" description="PPR" evidence="3">
    <location>
        <begin position="251"/>
        <end position="285"/>
    </location>
</feature>
<keyword evidence="5" id="KW-1185">Reference proteome</keyword>
<name>A0AAV0Z8J4_VICFA</name>
<evidence type="ECO:0000256" key="1">
    <source>
        <dbReference type="ARBA" id="ARBA00007626"/>
    </source>
</evidence>
<gene>
    <name evidence="4" type="ORF">VFH_I127200</name>
</gene>
<dbReference type="Pfam" id="PF12854">
    <property type="entry name" value="PPR_1"/>
    <property type="match status" value="1"/>
</dbReference>
<evidence type="ECO:0000313" key="5">
    <source>
        <dbReference type="Proteomes" id="UP001157006"/>
    </source>
</evidence>
<dbReference type="InterPro" id="IPR011990">
    <property type="entry name" value="TPR-like_helical_dom_sf"/>
</dbReference>
<dbReference type="InterPro" id="IPR002885">
    <property type="entry name" value="PPR_rpt"/>
</dbReference>
<dbReference type="AlphaFoldDB" id="A0AAV0Z8J4"/>
<sequence length="459" mass="52410">MGIRNLRNICRFFTIPHFFTNISLQSPTSLISSTASSPFFTPKPSFSTSSIYDPHIYLKLDFQSVPSRYFCSNPNSSHKRKPHTTSKQVSEIIALICKGVNDLEHRLNMMNVSLSLSSVVYIFDKLASERVSALMFFHWLNVSHRELCCDPEIGNLVIENCGLLGNFEAMVPVLVEFNVQRMCLGRRAFRFLVVLRLDKDSRMECVRRVVGVLDKVGGVCRSSGVKLLIETFSFSGDFDVAEFVIEETGRDVSRYNFLLRLMCKRGYYEKVVDLVENMKGIGVEPDGSTYNLLVSCLFKIGKFVEACQVLEMLEKENGLPDEFTFDVLISLLCKHGRIDLGLKFLDKMTLKGIQPCSLTNAAVIKSYFESGKYDEAHEYVVDSFCKHSYSSNESYTLLASLYLKKGSVLLSQRILHEMMDRGLKPNYSVYMKIRKCLEKKNKIDLSLELSRRYLSFIEK</sequence>
<dbReference type="Pfam" id="PF01535">
    <property type="entry name" value="PPR"/>
    <property type="match status" value="1"/>
</dbReference>
<feature type="repeat" description="PPR" evidence="3">
    <location>
        <begin position="286"/>
        <end position="320"/>
    </location>
</feature>